<dbReference type="RefSeq" id="WP_114288953.1">
    <property type="nucleotide sequence ID" value="NZ_NGJX01000001.1"/>
</dbReference>
<dbReference type="EMBL" id="NGJX01000001">
    <property type="protein sequence ID" value="RSU05417.1"/>
    <property type="molecule type" value="Genomic_DNA"/>
</dbReference>
<evidence type="ECO:0000313" key="2">
    <source>
        <dbReference type="Proteomes" id="UP000288197"/>
    </source>
</evidence>
<dbReference type="Proteomes" id="UP000288197">
    <property type="component" value="Unassembled WGS sequence"/>
</dbReference>
<gene>
    <name evidence="1" type="ORF">CBF32_00010</name>
</gene>
<comment type="caution">
    <text evidence="1">The sequence shown here is derived from an EMBL/GenBank/DDBJ whole genome shotgun (WGS) entry which is preliminary data.</text>
</comment>
<dbReference type="GeneID" id="63145707"/>
<name>A0A369B498_9ENTE</name>
<accession>A0A369B498</accession>
<protein>
    <submittedName>
        <fullName evidence="1">Uncharacterized protein</fullName>
    </submittedName>
</protein>
<sequence length="117" mass="13894">MELNRYYEDRGMMKYFGFMLSEHNAQIANDDAERYLVIPGKEEMSQEHIYEVFESAIRNSQQVAIQINTRAPGGNFMPDIVGFVKGYDEEYIYIDDTPVNINLIRHIELVKFERWFE</sequence>
<proteinExistence type="predicted"/>
<organism evidence="1 2">
    <name type="scientific">Vagococcus fluvialis</name>
    <dbReference type="NCBI Taxonomy" id="2738"/>
    <lineage>
        <taxon>Bacteria</taxon>
        <taxon>Bacillati</taxon>
        <taxon>Bacillota</taxon>
        <taxon>Bacilli</taxon>
        <taxon>Lactobacillales</taxon>
        <taxon>Enterococcaceae</taxon>
        <taxon>Vagococcus</taxon>
    </lineage>
</organism>
<dbReference type="AlphaFoldDB" id="A0A369B498"/>
<evidence type="ECO:0000313" key="1">
    <source>
        <dbReference type="EMBL" id="RSU05417.1"/>
    </source>
</evidence>
<reference evidence="1 2" key="1">
    <citation type="submission" date="2017-05" db="EMBL/GenBank/DDBJ databases">
        <title>Vagococcus spp. assemblies.</title>
        <authorList>
            <person name="Gulvik C.A."/>
        </authorList>
    </citation>
    <scope>NUCLEOTIDE SEQUENCE [LARGE SCALE GENOMIC DNA]</scope>
    <source>
        <strain evidence="1 2">NCFB 2497</strain>
    </source>
</reference>
<dbReference type="OrthoDB" id="1644322at2"/>
<keyword evidence="2" id="KW-1185">Reference proteome</keyword>